<accession>A0A828RH95</accession>
<proteinExistence type="predicted"/>
<dbReference type="AlphaFoldDB" id="A0A828RH95"/>
<sequence>MFQGGMAPSQVDCQEYEELLKILSAKSREDRPMNTGDAHKKLAMLMGGG</sequence>
<evidence type="ECO:0000313" key="1">
    <source>
        <dbReference type="EMBL" id="EGC16017.1"/>
    </source>
</evidence>
<protein>
    <submittedName>
        <fullName evidence="1">Uncharacterized protein</fullName>
    </submittedName>
</protein>
<gene>
    <name evidence="1" type="ORF">HMPREF0536_10045</name>
</gene>
<reference evidence="1 2" key="1">
    <citation type="submission" date="2011-01" db="EMBL/GenBank/DDBJ databases">
        <authorList>
            <person name="Muzny D."/>
            <person name="Qin X."/>
            <person name="Buhay C."/>
            <person name="Dugan-Rocha S."/>
            <person name="Ding Y."/>
            <person name="Chen G."/>
            <person name="Hawes A."/>
            <person name="Holder M."/>
            <person name="Jhangiani S."/>
            <person name="Johnson A."/>
            <person name="Khan Z."/>
            <person name="Li Z."/>
            <person name="Liu W."/>
            <person name="Liu X."/>
            <person name="Perez L."/>
            <person name="Shen H."/>
            <person name="Wang Q."/>
            <person name="Watt J."/>
            <person name="Xi L."/>
            <person name="Xin Y."/>
            <person name="Zhou J."/>
            <person name="Deng J."/>
            <person name="Jiang H."/>
            <person name="Liu Y."/>
            <person name="Qu J."/>
            <person name="Song X.-Z."/>
            <person name="Zhang L."/>
            <person name="Villasana D."/>
            <person name="Johnson A."/>
            <person name="Liu J."/>
            <person name="Liyanage D."/>
            <person name="Lorensuhewa L."/>
            <person name="Robinson T."/>
            <person name="Song A."/>
            <person name="Song B.-B."/>
            <person name="Dinh H."/>
            <person name="Thornton R."/>
            <person name="Coyle M."/>
            <person name="Francisco L."/>
            <person name="Jackson L."/>
            <person name="Javaid M."/>
            <person name="Korchina V."/>
            <person name="Kovar C."/>
            <person name="Mata R."/>
            <person name="Mathew T."/>
            <person name="Ngo R."/>
            <person name="Nguyen L."/>
            <person name="Nguyen N."/>
            <person name="Okwuonu G."/>
            <person name="Ongeri F."/>
            <person name="Pham C."/>
            <person name="Simmons D."/>
            <person name="Wilczek-Boney K."/>
            <person name="Hale W."/>
            <person name="Jakkamsetti A."/>
            <person name="Pham P."/>
            <person name="Ruth R."/>
            <person name="San Lucas F."/>
            <person name="Warren J."/>
            <person name="Zhang J."/>
            <person name="Zhao Z."/>
            <person name="Zhou C."/>
            <person name="Zhu D."/>
            <person name="Lee S."/>
            <person name="Bess C."/>
            <person name="Blankenburg K."/>
            <person name="Forbes L."/>
            <person name="Fu Q."/>
            <person name="Gubbala S."/>
            <person name="Hirani K."/>
            <person name="Jayaseelan J.C."/>
            <person name="Lara F."/>
            <person name="Munidasa M."/>
            <person name="Palculict T."/>
            <person name="Patil S."/>
            <person name="Pu L.-L."/>
            <person name="Saada N."/>
            <person name="Tang L."/>
            <person name="Weissenberger G."/>
            <person name="Zhu Y."/>
            <person name="Hemphill L."/>
            <person name="Shang Y."/>
            <person name="Youmans B."/>
            <person name="Ayvaz T."/>
            <person name="Ross M."/>
            <person name="Santibanez J."/>
            <person name="Aqrawi P."/>
            <person name="Gross S."/>
            <person name="Joshi V."/>
            <person name="Fowler G."/>
            <person name="Nazareth L."/>
            <person name="Reid J."/>
            <person name="Worley K."/>
            <person name="Petrosino J."/>
            <person name="Highlander S."/>
            <person name="Gibbs R."/>
        </authorList>
    </citation>
    <scope>NUCLEOTIDE SEQUENCE [LARGE SCALE GENOMIC DNA]</scope>
    <source>
        <strain evidence="1 2">MM4-1A</strain>
    </source>
</reference>
<name>A0A828RH95_LIMRT</name>
<dbReference type="Proteomes" id="UP000004335">
    <property type="component" value="Unassembled WGS sequence"/>
</dbReference>
<evidence type="ECO:0000313" key="2">
    <source>
        <dbReference type="Proteomes" id="UP000004335"/>
    </source>
</evidence>
<comment type="caution">
    <text evidence="1">The sequence shown here is derived from an EMBL/GenBank/DDBJ whole genome shotgun (WGS) entry which is preliminary data.</text>
</comment>
<organism evidence="1 2">
    <name type="scientific">Limosilactobacillus reuteri MM4-1A</name>
    <dbReference type="NCBI Taxonomy" id="548485"/>
    <lineage>
        <taxon>Bacteria</taxon>
        <taxon>Bacillati</taxon>
        <taxon>Bacillota</taxon>
        <taxon>Bacilli</taxon>
        <taxon>Lactobacillales</taxon>
        <taxon>Lactobacillaceae</taxon>
        <taxon>Limosilactobacillus</taxon>
    </lineage>
</organism>
<dbReference type="EMBL" id="ACGX02000002">
    <property type="protein sequence ID" value="EGC16017.1"/>
    <property type="molecule type" value="Genomic_DNA"/>
</dbReference>